<protein>
    <submittedName>
        <fullName evidence="5">Transcriptional regulator, MerR family</fullName>
    </submittedName>
</protein>
<keyword evidence="2" id="KW-0238">DNA-binding</keyword>
<dbReference type="SMART" id="SM00422">
    <property type="entry name" value="HTH_MERR"/>
    <property type="match status" value="1"/>
</dbReference>
<dbReference type="PANTHER" id="PTHR30204:SF67">
    <property type="entry name" value="HTH-TYPE TRANSCRIPTIONAL REGULATOR MLRA-RELATED"/>
    <property type="match status" value="1"/>
</dbReference>
<evidence type="ECO:0000256" key="2">
    <source>
        <dbReference type="ARBA" id="ARBA00023125"/>
    </source>
</evidence>
<evidence type="ECO:0000313" key="6">
    <source>
        <dbReference type="Proteomes" id="UP000185841"/>
    </source>
</evidence>
<dbReference type="AlphaFoldDB" id="A0A1N6QU12"/>
<dbReference type="InterPro" id="IPR047057">
    <property type="entry name" value="MerR_fam"/>
</dbReference>
<dbReference type="Pfam" id="PF13411">
    <property type="entry name" value="MerR_1"/>
    <property type="match status" value="1"/>
</dbReference>
<sequence length="310" mass="34621">MSAALDYQQALAQGYLPIREVARGTGVNPVTLRAWERRYGLVVPYRTVKGHRLYAPEQIERIHQVLTWLNRGVAVGQVRELLEQNEPPETIVSGIWDELRQAMLQSIAHQAERSLDEAFNRAQSLYPPGVLCAQLLLPLLAELDRRWHDLPFGAQLEQVFCHSWLRSKLGARLYHDNRQRAAAPLLLVNLSDSHFEPGLWLCAWLLNGAGCPVQVLDWTVPPSELIQAVDHIAPRALLLYSGQALSAPLRHQLPRLAEACAVPLLLAGPAATIHHDELQLLQGLNLAADPLQAEQRLRELDLLEDAPCAS</sequence>
<dbReference type="EMBL" id="FTMP01000002">
    <property type="protein sequence ID" value="SIQ20120.1"/>
    <property type="molecule type" value="Genomic_DNA"/>
</dbReference>
<evidence type="ECO:0000256" key="1">
    <source>
        <dbReference type="ARBA" id="ARBA00023015"/>
    </source>
</evidence>
<evidence type="ECO:0000256" key="3">
    <source>
        <dbReference type="ARBA" id="ARBA00023163"/>
    </source>
</evidence>
<dbReference type="Proteomes" id="UP000185841">
    <property type="component" value="Unassembled WGS sequence"/>
</dbReference>
<organism evidence="5 6">
    <name type="scientific">Aquipseudomonas alcaligenes</name>
    <name type="common">Pseudomonas alcaligenes</name>
    <dbReference type="NCBI Taxonomy" id="43263"/>
    <lineage>
        <taxon>Bacteria</taxon>
        <taxon>Pseudomonadati</taxon>
        <taxon>Pseudomonadota</taxon>
        <taxon>Gammaproteobacteria</taxon>
        <taxon>Pseudomonadales</taxon>
        <taxon>Pseudomonadaceae</taxon>
        <taxon>Aquipseudomonas</taxon>
    </lineage>
</organism>
<feature type="domain" description="HTH merR-type" evidence="4">
    <location>
        <begin position="15"/>
        <end position="84"/>
    </location>
</feature>
<proteinExistence type="predicted"/>
<gene>
    <name evidence="5" type="ORF">SAMN05878282_102668</name>
</gene>
<dbReference type="PROSITE" id="PS50937">
    <property type="entry name" value="HTH_MERR_2"/>
    <property type="match status" value="1"/>
</dbReference>
<dbReference type="RefSeq" id="WP_076425775.1">
    <property type="nucleotide sequence ID" value="NZ_FTMP01000002.1"/>
</dbReference>
<dbReference type="CDD" id="cd01104">
    <property type="entry name" value="HTH_MlrA-CarA"/>
    <property type="match status" value="1"/>
</dbReference>
<evidence type="ECO:0000259" key="4">
    <source>
        <dbReference type="PROSITE" id="PS50937"/>
    </source>
</evidence>
<dbReference type="InterPro" id="IPR000551">
    <property type="entry name" value="MerR-type_HTH_dom"/>
</dbReference>
<dbReference type="GO" id="GO:0003700">
    <property type="term" value="F:DNA-binding transcription factor activity"/>
    <property type="evidence" value="ECO:0007669"/>
    <property type="project" value="InterPro"/>
</dbReference>
<name>A0A1N6QU12_AQUAC</name>
<dbReference type="InterPro" id="IPR009061">
    <property type="entry name" value="DNA-bd_dom_put_sf"/>
</dbReference>
<keyword evidence="1" id="KW-0805">Transcription regulation</keyword>
<dbReference type="SUPFAM" id="SSF46955">
    <property type="entry name" value="Putative DNA-binding domain"/>
    <property type="match status" value="1"/>
</dbReference>
<reference evidence="5 6" key="1">
    <citation type="submission" date="2017-01" db="EMBL/GenBank/DDBJ databases">
        <authorList>
            <person name="Mah S.A."/>
            <person name="Swanson W.J."/>
            <person name="Moy G.W."/>
            <person name="Vacquier V.D."/>
        </authorList>
    </citation>
    <scope>NUCLEOTIDE SEQUENCE [LARGE SCALE GENOMIC DNA]</scope>
    <source>
        <strain evidence="5 6">RU36E</strain>
    </source>
</reference>
<dbReference type="GO" id="GO:0003677">
    <property type="term" value="F:DNA binding"/>
    <property type="evidence" value="ECO:0007669"/>
    <property type="project" value="UniProtKB-KW"/>
</dbReference>
<accession>A0A1N6QU12</accession>
<dbReference type="PANTHER" id="PTHR30204">
    <property type="entry name" value="REDOX-CYCLING DRUG-SENSING TRANSCRIPTIONAL ACTIVATOR SOXR"/>
    <property type="match status" value="1"/>
</dbReference>
<keyword evidence="3" id="KW-0804">Transcription</keyword>
<dbReference type="Gene3D" id="1.10.1660.10">
    <property type="match status" value="1"/>
</dbReference>
<evidence type="ECO:0000313" key="5">
    <source>
        <dbReference type="EMBL" id="SIQ20120.1"/>
    </source>
</evidence>